<comment type="caution">
    <text evidence="2">The sequence shown here is derived from an EMBL/GenBank/DDBJ whole genome shotgun (WGS) entry which is preliminary data.</text>
</comment>
<feature type="domain" description="Reverse transcriptase Ty1/copia-type" evidence="1">
    <location>
        <begin position="11"/>
        <end position="96"/>
    </location>
</feature>
<organism evidence="2">
    <name type="scientific">Tanacetum cinerariifolium</name>
    <name type="common">Dalmatian daisy</name>
    <name type="synonym">Chrysanthemum cinerariifolium</name>
    <dbReference type="NCBI Taxonomy" id="118510"/>
    <lineage>
        <taxon>Eukaryota</taxon>
        <taxon>Viridiplantae</taxon>
        <taxon>Streptophyta</taxon>
        <taxon>Embryophyta</taxon>
        <taxon>Tracheophyta</taxon>
        <taxon>Spermatophyta</taxon>
        <taxon>Magnoliopsida</taxon>
        <taxon>eudicotyledons</taxon>
        <taxon>Gunneridae</taxon>
        <taxon>Pentapetalae</taxon>
        <taxon>asterids</taxon>
        <taxon>campanulids</taxon>
        <taxon>Asterales</taxon>
        <taxon>Asteraceae</taxon>
        <taxon>Asteroideae</taxon>
        <taxon>Anthemideae</taxon>
        <taxon>Anthemidinae</taxon>
        <taxon>Tanacetum</taxon>
    </lineage>
</organism>
<dbReference type="AlphaFoldDB" id="A0A699V8S9"/>
<name>A0A699V8S9_TANCI</name>
<gene>
    <name evidence="2" type="ORF">Tci_902138</name>
</gene>
<reference evidence="2" key="1">
    <citation type="journal article" date="2019" name="Sci. Rep.">
        <title>Draft genome of Tanacetum cinerariifolium, the natural source of mosquito coil.</title>
        <authorList>
            <person name="Yamashiro T."/>
            <person name="Shiraishi A."/>
            <person name="Satake H."/>
            <person name="Nakayama K."/>
        </authorList>
    </citation>
    <scope>NUCLEOTIDE SEQUENCE</scope>
</reference>
<dbReference type="InterPro" id="IPR013103">
    <property type="entry name" value="RVT_2"/>
</dbReference>
<evidence type="ECO:0000259" key="1">
    <source>
        <dbReference type="Pfam" id="PF07727"/>
    </source>
</evidence>
<accession>A0A699V8S9</accession>
<dbReference type="Pfam" id="PF07727">
    <property type="entry name" value="RVT_2"/>
    <property type="match status" value="1"/>
</dbReference>
<evidence type="ECO:0000313" key="2">
    <source>
        <dbReference type="EMBL" id="GFD30169.1"/>
    </source>
</evidence>
<protein>
    <submittedName>
        <fullName evidence="2">Retrovirus-related Pol polyprotein from transposon TNT 1-94</fullName>
    </submittedName>
</protein>
<feature type="non-terminal residue" evidence="2">
    <location>
        <position position="1"/>
    </location>
</feature>
<dbReference type="EMBL" id="BKCJ011401428">
    <property type="protein sequence ID" value="GFD30169.1"/>
    <property type="molecule type" value="Genomic_DNA"/>
</dbReference>
<sequence>WELVPCLDIVLLIKFKCIYKVKKDEFSGVLKNKARLVAQGFREEEVIDFEESFSPVTRIEAIRIFIAYAAHKNMRIYQMDVKTDFLNGMLEGYVISTNTQEMDEESTEN</sequence>
<proteinExistence type="predicted"/>